<dbReference type="SUPFAM" id="SSF53633">
    <property type="entry name" value="Carbamate kinase-like"/>
    <property type="match status" value="1"/>
</dbReference>
<organism evidence="9 10">
    <name type="scientific">Tetraparma gracilis</name>
    <dbReference type="NCBI Taxonomy" id="2962635"/>
    <lineage>
        <taxon>Eukaryota</taxon>
        <taxon>Sar</taxon>
        <taxon>Stramenopiles</taxon>
        <taxon>Ochrophyta</taxon>
        <taxon>Bolidophyceae</taxon>
        <taxon>Parmales</taxon>
        <taxon>Triparmaceae</taxon>
        <taxon>Tetraparma</taxon>
    </lineage>
</organism>
<dbReference type="InterPro" id="IPR016181">
    <property type="entry name" value="Acyl_CoA_acyltransferase"/>
</dbReference>
<dbReference type="PANTHER" id="PTHR30602">
    <property type="entry name" value="AMINO-ACID ACETYLTRANSFERASE"/>
    <property type="match status" value="1"/>
</dbReference>
<dbReference type="InterPro" id="IPR001048">
    <property type="entry name" value="Asp/Glu/Uridylate_kinase"/>
</dbReference>
<evidence type="ECO:0000256" key="4">
    <source>
        <dbReference type="ARBA" id="ARBA00022679"/>
    </source>
</evidence>
<evidence type="ECO:0000256" key="7">
    <source>
        <dbReference type="SAM" id="MobiDB-lite"/>
    </source>
</evidence>
<dbReference type="PANTHER" id="PTHR30602:SF12">
    <property type="entry name" value="AMINO-ACID ACETYLTRANSFERASE NAGS1, CHLOROPLASTIC-RELATED"/>
    <property type="match status" value="1"/>
</dbReference>
<dbReference type="CDD" id="cd04301">
    <property type="entry name" value="NAT_SF"/>
    <property type="match status" value="1"/>
</dbReference>
<dbReference type="SUPFAM" id="SSF55729">
    <property type="entry name" value="Acyl-CoA N-acyltransferases (Nat)"/>
    <property type="match status" value="1"/>
</dbReference>
<evidence type="ECO:0000259" key="8">
    <source>
        <dbReference type="PROSITE" id="PS51186"/>
    </source>
</evidence>
<dbReference type="Proteomes" id="UP001165060">
    <property type="component" value="Unassembled WGS sequence"/>
</dbReference>
<feature type="domain" description="N-acetyltransferase" evidence="8">
    <location>
        <begin position="395"/>
        <end position="543"/>
    </location>
</feature>
<feature type="region of interest" description="Disordered" evidence="7">
    <location>
        <begin position="1"/>
        <end position="31"/>
    </location>
</feature>
<dbReference type="Gene3D" id="3.40.1160.10">
    <property type="entry name" value="Acetylglutamate kinase-like"/>
    <property type="match status" value="1"/>
</dbReference>
<comment type="catalytic activity">
    <reaction evidence="6">
        <text>L-glutamate + acetyl-CoA = N-acetyl-L-glutamate + CoA + H(+)</text>
        <dbReference type="Rhea" id="RHEA:24292"/>
        <dbReference type="ChEBI" id="CHEBI:15378"/>
        <dbReference type="ChEBI" id="CHEBI:29985"/>
        <dbReference type="ChEBI" id="CHEBI:44337"/>
        <dbReference type="ChEBI" id="CHEBI:57287"/>
        <dbReference type="ChEBI" id="CHEBI:57288"/>
        <dbReference type="EC" id="2.3.1.1"/>
    </reaction>
</comment>
<dbReference type="EMBL" id="BRYB01003290">
    <property type="protein sequence ID" value="GMI34177.1"/>
    <property type="molecule type" value="Genomic_DNA"/>
</dbReference>
<gene>
    <name evidence="9" type="ORF">TeGR_g12381</name>
</gene>
<evidence type="ECO:0000313" key="10">
    <source>
        <dbReference type="Proteomes" id="UP001165060"/>
    </source>
</evidence>
<evidence type="ECO:0000313" key="9">
    <source>
        <dbReference type="EMBL" id="GMI34177.1"/>
    </source>
</evidence>
<keyword evidence="5" id="KW-0012">Acyltransferase</keyword>
<feature type="compositionally biased region" description="Pro residues" evidence="7">
    <location>
        <begin position="1"/>
        <end position="16"/>
    </location>
</feature>
<evidence type="ECO:0000256" key="6">
    <source>
        <dbReference type="ARBA" id="ARBA00048372"/>
    </source>
</evidence>
<keyword evidence="4" id="KW-0808">Transferase</keyword>
<sequence length="555" mass="60611">MPLFSAPPPAPPPSPASAPAHAPAFASSPSSLRELNPSVVRILPPSASRLSSHSLISLFRESGTYIARHQSRTFVLHLPGQVLQNEAVLSKMCDDLSLLWLLGMKLILVIGCRDQVDQRLKKLGQEWESHEGVRVTTQEILRLVKEEAGFGRFEVERNLARALKNAGLGVTSKGEGGEGADAEGGVSGGNCVSGNFITAQPLGVRSGVDYMYTGVCRRVETSTIRRALDARDIVLVSSLGVSPSGEMFNIASESLAATIAGAMGADKVIYYLSQPGNLHLFKTPPPATGGEGGGAAPGTETFGRGKVIQSLRLANAKSLLKYHGVTMKPYSVQVPDTLIPGSLEREMLEKMGWCFSALSSGVKRAHMISPSEGSLLLEMFTRDGSGTMISRDLYDGIRRATVEDISGIYKVVEPLVLSGNLVSRPRDVMEKEIGSYYVYTRDDMIVACGQLRRWEEGFAEIGCLAVHEDYRKSGRGDAMLSYLERLCVDANVHKMFVMSTQTMQWFAERGFSEVPLDQLPDAKRANVDCNRNSKVFLKEITHERELDTEELIWDR</sequence>
<evidence type="ECO:0000256" key="3">
    <source>
        <dbReference type="ARBA" id="ARBA00012697"/>
    </source>
</evidence>
<dbReference type="Pfam" id="PF00696">
    <property type="entry name" value="AA_kinase"/>
    <property type="match status" value="1"/>
</dbReference>
<accession>A0ABQ6MWE1</accession>
<dbReference type="PIRSF" id="PIRSF000423">
    <property type="entry name" value="ArgA"/>
    <property type="match status" value="1"/>
</dbReference>
<name>A0ABQ6MWE1_9STRA</name>
<dbReference type="Pfam" id="PF00583">
    <property type="entry name" value="Acetyltransf_1"/>
    <property type="match status" value="1"/>
</dbReference>
<dbReference type="PROSITE" id="PS51186">
    <property type="entry name" value="GNAT"/>
    <property type="match status" value="1"/>
</dbReference>
<protein>
    <recommendedName>
        <fullName evidence="3">amino-acid N-acetyltransferase</fullName>
        <ecNumber evidence="3">2.3.1.1</ecNumber>
    </recommendedName>
</protein>
<dbReference type="EC" id="2.3.1.1" evidence="3"/>
<reference evidence="9 10" key="1">
    <citation type="journal article" date="2023" name="Commun. Biol.">
        <title>Genome analysis of Parmales, the sister group of diatoms, reveals the evolutionary specialization of diatoms from phago-mixotrophs to photoautotrophs.</title>
        <authorList>
            <person name="Ban H."/>
            <person name="Sato S."/>
            <person name="Yoshikawa S."/>
            <person name="Yamada K."/>
            <person name="Nakamura Y."/>
            <person name="Ichinomiya M."/>
            <person name="Sato N."/>
            <person name="Blanc-Mathieu R."/>
            <person name="Endo H."/>
            <person name="Kuwata A."/>
            <person name="Ogata H."/>
        </authorList>
    </citation>
    <scope>NUCLEOTIDE SEQUENCE [LARGE SCALE GENOMIC DNA]</scope>
</reference>
<comment type="similarity">
    <text evidence="2">Belongs to the acetyltransferase family. ArgA subfamily.</text>
</comment>
<evidence type="ECO:0000256" key="1">
    <source>
        <dbReference type="ARBA" id="ARBA00004925"/>
    </source>
</evidence>
<feature type="compositionally biased region" description="Low complexity" evidence="7">
    <location>
        <begin position="17"/>
        <end position="31"/>
    </location>
</feature>
<dbReference type="InterPro" id="IPR036393">
    <property type="entry name" value="AceGlu_kinase-like_sf"/>
</dbReference>
<dbReference type="InterPro" id="IPR010167">
    <property type="entry name" value="NH2A_AcTrfase"/>
</dbReference>
<dbReference type="HAMAP" id="MF_01105">
    <property type="entry name" value="N_acetyl_glu_synth"/>
    <property type="match status" value="1"/>
</dbReference>
<comment type="pathway">
    <text evidence="1">Amino-acid biosynthesis; L-arginine biosynthesis; N(2)-acetyl-L-ornithine from L-glutamate: step 1/4.</text>
</comment>
<comment type="caution">
    <text evidence="9">The sequence shown here is derived from an EMBL/GenBank/DDBJ whole genome shotgun (WGS) entry which is preliminary data.</text>
</comment>
<dbReference type="Gene3D" id="3.40.630.30">
    <property type="match status" value="1"/>
</dbReference>
<proteinExistence type="inferred from homology"/>
<evidence type="ECO:0000256" key="2">
    <source>
        <dbReference type="ARBA" id="ARBA00009145"/>
    </source>
</evidence>
<dbReference type="InterPro" id="IPR000182">
    <property type="entry name" value="GNAT_dom"/>
</dbReference>
<evidence type="ECO:0000256" key="5">
    <source>
        <dbReference type="ARBA" id="ARBA00023315"/>
    </source>
</evidence>
<keyword evidence="10" id="KW-1185">Reference proteome</keyword>